<comment type="caution">
    <text evidence="7">The sequence shown here is derived from an EMBL/GenBank/DDBJ whole genome shotgun (WGS) entry which is preliminary data.</text>
</comment>
<evidence type="ECO:0000259" key="6">
    <source>
        <dbReference type="Pfam" id="PF07992"/>
    </source>
</evidence>
<dbReference type="InterPro" id="IPR022890">
    <property type="entry name" value="Fd--NADP_Rdtase_type_2"/>
</dbReference>
<name>A0A2M8QGX8_9CHLR</name>
<dbReference type="PANTHER" id="PTHR48105">
    <property type="entry name" value="THIOREDOXIN REDUCTASE 1-RELATED-RELATED"/>
    <property type="match status" value="1"/>
</dbReference>
<feature type="binding site" evidence="5">
    <location>
        <position position="44"/>
    </location>
    <ligand>
        <name>FAD</name>
        <dbReference type="ChEBI" id="CHEBI:57692"/>
    </ligand>
</feature>
<keyword evidence="1 5" id="KW-0285">Flavoprotein</keyword>
<evidence type="ECO:0000256" key="2">
    <source>
        <dbReference type="ARBA" id="ARBA00022827"/>
    </source>
</evidence>
<comment type="cofactor">
    <cofactor evidence="5">
        <name>FAD</name>
        <dbReference type="ChEBI" id="CHEBI:57692"/>
    </cofactor>
    <text evidence="5">Binds 1 FAD per subunit.</text>
</comment>
<feature type="binding site" evidence="5">
    <location>
        <position position="97"/>
    </location>
    <ligand>
        <name>FAD</name>
        <dbReference type="ChEBI" id="CHEBI:57692"/>
    </ligand>
</feature>
<dbReference type="GO" id="GO:0004324">
    <property type="term" value="F:ferredoxin-NADP+ reductase activity"/>
    <property type="evidence" value="ECO:0007669"/>
    <property type="project" value="UniProtKB-UniRule"/>
</dbReference>
<feature type="domain" description="FAD/NAD(P)-binding" evidence="6">
    <location>
        <begin position="15"/>
        <end position="316"/>
    </location>
</feature>
<dbReference type="Gene3D" id="3.50.50.60">
    <property type="entry name" value="FAD/NAD(P)-binding domain"/>
    <property type="match status" value="2"/>
</dbReference>
<dbReference type="SUPFAM" id="SSF51905">
    <property type="entry name" value="FAD/NAD(P)-binding domain"/>
    <property type="match status" value="1"/>
</dbReference>
<dbReference type="HAMAP" id="MF_01685">
    <property type="entry name" value="FENR2"/>
    <property type="match status" value="1"/>
</dbReference>
<gene>
    <name evidence="7" type="ORF">CUN48_00750</name>
</gene>
<keyword evidence="4 5" id="KW-0560">Oxidoreductase</keyword>
<feature type="binding site" evidence="5">
    <location>
        <position position="336"/>
    </location>
    <ligand>
        <name>FAD</name>
        <dbReference type="ChEBI" id="CHEBI:57692"/>
    </ligand>
</feature>
<dbReference type="PRINTS" id="PR00368">
    <property type="entry name" value="FADPNR"/>
</dbReference>
<dbReference type="Proteomes" id="UP000230790">
    <property type="component" value="Unassembled WGS sequence"/>
</dbReference>
<protein>
    <recommendedName>
        <fullName evidence="5">Ferredoxin--NADP reductase</fullName>
        <shortName evidence="5">FNR</shortName>
        <shortName evidence="5">Fd-NADP(+) reductase</shortName>
        <ecNumber evidence="5">1.18.1.2</ecNumber>
    </recommendedName>
</protein>
<dbReference type="InterPro" id="IPR036188">
    <property type="entry name" value="FAD/NAD-bd_sf"/>
</dbReference>
<evidence type="ECO:0000256" key="3">
    <source>
        <dbReference type="ARBA" id="ARBA00022857"/>
    </source>
</evidence>
<comment type="catalytic activity">
    <reaction evidence="5">
        <text>2 reduced [2Fe-2S]-[ferredoxin] + NADP(+) + H(+) = 2 oxidized [2Fe-2S]-[ferredoxin] + NADPH</text>
        <dbReference type="Rhea" id="RHEA:20125"/>
        <dbReference type="Rhea" id="RHEA-COMP:10000"/>
        <dbReference type="Rhea" id="RHEA-COMP:10001"/>
        <dbReference type="ChEBI" id="CHEBI:15378"/>
        <dbReference type="ChEBI" id="CHEBI:33737"/>
        <dbReference type="ChEBI" id="CHEBI:33738"/>
        <dbReference type="ChEBI" id="CHEBI:57783"/>
        <dbReference type="ChEBI" id="CHEBI:58349"/>
        <dbReference type="EC" id="1.18.1.2"/>
    </reaction>
</comment>
<dbReference type="AlphaFoldDB" id="A0A2M8QGX8"/>
<evidence type="ECO:0000256" key="4">
    <source>
        <dbReference type="ARBA" id="ARBA00023002"/>
    </source>
</evidence>
<evidence type="ECO:0000313" key="8">
    <source>
        <dbReference type="Proteomes" id="UP000230790"/>
    </source>
</evidence>
<keyword evidence="2 5" id="KW-0274">FAD</keyword>
<evidence type="ECO:0000256" key="5">
    <source>
        <dbReference type="HAMAP-Rule" id="MF_01685"/>
    </source>
</evidence>
<evidence type="ECO:0000256" key="1">
    <source>
        <dbReference type="ARBA" id="ARBA00022630"/>
    </source>
</evidence>
<feature type="binding site" evidence="5">
    <location>
        <position position="25"/>
    </location>
    <ligand>
        <name>FAD</name>
        <dbReference type="ChEBI" id="CHEBI:57692"/>
    </ligand>
</feature>
<dbReference type="Pfam" id="PF07992">
    <property type="entry name" value="Pyr_redox_2"/>
    <property type="match status" value="1"/>
</dbReference>
<comment type="subunit">
    <text evidence="5">Homodimer.</text>
</comment>
<proteinExistence type="inferred from homology"/>
<dbReference type="GO" id="GO:0050661">
    <property type="term" value="F:NADP binding"/>
    <property type="evidence" value="ECO:0007669"/>
    <property type="project" value="UniProtKB-UniRule"/>
</dbReference>
<dbReference type="InterPro" id="IPR023753">
    <property type="entry name" value="FAD/NAD-binding_dom"/>
</dbReference>
<dbReference type="InterPro" id="IPR050097">
    <property type="entry name" value="Ferredoxin-NADP_redctase_2"/>
</dbReference>
<keyword evidence="3 5" id="KW-0521">NADP</keyword>
<organism evidence="7 8">
    <name type="scientific">Candidatus Thermofonsia Clade 3 bacterium</name>
    <dbReference type="NCBI Taxonomy" id="2364212"/>
    <lineage>
        <taxon>Bacteria</taxon>
        <taxon>Bacillati</taxon>
        <taxon>Chloroflexota</taxon>
        <taxon>Candidatus Thermofontia</taxon>
        <taxon>Candidatus Thermofonsia Clade 3</taxon>
    </lineage>
</organism>
<dbReference type="EMBL" id="PGTN01000002">
    <property type="protein sequence ID" value="PJF49024.1"/>
    <property type="molecule type" value="Genomic_DNA"/>
</dbReference>
<feature type="binding site" evidence="5">
    <location>
        <position position="57"/>
    </location>
    <ligand>
        <name>FAD</name>
        <dbReference type="ChEBI" id="CHEBI:57692"/>
    </ligand>
</feature>
<feature type="binding site" evidence="5">
    <location>
        <position position="131"/>
    </location>
    <ligand>
        <name>FAD</name>
        <dbReference type="ChEBI" id="CHEBI:57692"/>
    </ligand>
</feature>
<accession>A0A2M8QGX8</accession>
<reference evidence="7 8" key="1">
    <citation type="submission" date="2017-11" db="EMBL/GenBank/DDBJ databases">
        <title>Evolution of Phototrophy in the Chloroflexi Phylum Driven by Horizontal Gene Transfer.</title>
        <authorList>
            <person name="Ward L.M."/>
            <person name="Hemp J."/>
            <person name="Shih P.M."/>
            <person name="Mcglynn S.E."/>
            <person name="Fischer W."/>
        </authorList>
    </citation>
    <scope>NUCLEOTIDE SEQUENCE [LARGE SCALE GENOMIC DNA]</scope>
    <source>
        <strain evidence="7">JP3_7</strain>
    </source>
</reference>
<comment type="similarity">
    <text evidence="5">Belongs to the ferredoxin--NADP reductase type 2 family.</text>
</comment>
<dbReference type="GO" id="GO:0050660">
    <property type="term" value="F:flavin adenine dinucleotide binding"/>
    <property type="evidence" value="ECO:0007669"/>
    <property type="project" value="UniProtKB-UniRule"/>
</dbReference>
<dbReference type="EC" id="1.18.1.2" evidence="5"/>
<evidence type="ECO:0000313" key="7">
    <source>
        <dbReference type="EMBL" id="PJF49024.1"/>
    </source>
</evidence>
<feature type="binding site" evidence="5">
    <location>
        <position position="293"/>
    </location>
    <ligand>
        <name>FAD</name>
        <dbReference type="ChEBI" id="CHEBI:57692"/>
    </ligand>
</feature>
<dbReference type="PRINTS" id="PR00469">
    <property type="entry name" value="PNDRDTASEII"/>
</dbReference>
<sequence>MTVNTNGSNGTRDLYDVTIIGAGPSGLFGAFYAGLREMKVKVIDALDDLGGQLTALYPEKFIYDTPGYPKILAMDLVKHLAEQAKMFKPTIVLGERVEQLERQPDGTFKLVTHKGEHYTRVVVICGGVGAFQPKKLPNPELVPYEGHGLYYTVKEKAAFRGKRILIVGGGDSAVDWALNLKDYAKHVTLIHRRDQFRAHGASVTELLNSSVEVKLFYELKTVGGNGKVEYAVIFDNRTKEEMTLPVDAVILTLGYSVDLGPIKNWGLEMEGTRYIRVNTKQETNIPGVYAAGDIAALPGEEPLNLIVEGFAQATRAVNFAYQYLHPGAKAFPGHSSEKKL</sequence>
<feature type="binding site" evidence="5">
    <location>
        <position position="52"/>
    </location>
    <ligand>
        <name>FAD</name>
        <dbReference type="ChEBI" id="CHEBI:57692"/>
    </ligand>
</feature>